<evidence type="ECO:0000313" key="11">
    <source>
        <dbReference type="Proteomes" id="UP000070376"/>
    </source>
</evidence>
<sequence>MRSEQMKTVQLNSRIAFGQRLPLVLIAGPCVIESETMAMETAATLQTIAGKLGIPFVFKASFDKANRSSIFSKRGPGLEKGLEILDRIKNVFGAPVTSDIHEPHQAKAAGEVLDILQIPAFLCRQTDLLLAAAATGKTVNVKKGQFLAPWDMKNVIQKLEESGTDKILLTERGSTFGYNNLVVDMRALPEMRRLGYPVVFDATHSVQIPGGNGTSTGGKRAFVPYLARAAAACGIDALFLEAHPDPDQAWSDGPNMVKLDDLEEMLKPVIEIDRMIKEQTAANIH</sequence>
<keyword evidence="6 8" id="KW-0808">Transferase</keyword>
<comment type="subcellular location">
    <subcellularLocation>
        <location evidence="1 8">Cytoplasm</location>
    </subcellularLocation>
</comment>
<dbReference type="EMBL" id="LRPN01000050">
    <property type="protein sequence ID" value="KWZ82685.1"/>
    <property type="molecule type" value="Genomic_DNA"/>
</dbReference>
<dbReference type="NCBIfam" id="TIGR01362">
    <property type="entry name" value="KDO8P_synth"/>
    <property type="match status" value="1"/>
</dbReference>
<dbReference type="Proteomes" id="UP000070376">
    <property type="component" value="Unassembled WGS sequence"/>
</dbReference>
<comment type="pathway">
    <text evidence="3 8">Carbohydrate biosynthesis; 3-deoxy-D-manno-octulosonate biosynthesis; 3-deoxy-D-manno-octulosonate from D-ribulose 5-phosphate: step 2/3.</text>
</comment>
<dbReference type="InterPro" id="IPR013785">
    <property type="entry name" value="Aldolase_TIM"/>
</dbReference>
<evidence type="ECO:0000256" key="1">
    <source>
        <dbReference type="ARBA" id="ARBA00004496"/>
    </source>
</evidence>
<comment type="pathway">
    <text evidence="2">Bacterial outer membrane biogenesis; lipopolysaccharide biosynthesis.</text>
</comment>
<dbReference type="GO" id="GO:0008676">
    <property type="term" value="F:3-deoxy-8-phosphooctulonate synthase activity"/>
    <property type="evidence" value="ECO:0007669"/>
    <property type="project" value="UniProtKB-UniRule"/>
</dbReference>
<dbReference type="Gene3D" id="3.20.20.70">
    <property type="entry name" value="Aldolase class I"/>
    <property type="match status" value="1"/>
</dbReference>
<dbReference type="GO" id="GO:0005737">
    <property type="term" value="C:cytoplasm"/>
    <property type="evidence" value="ECO:0007669"/>
    <property type="project" value="UniProtKB-SubCell"/>
</dbReference>
<dbReference type="InterPro" id="IPR006269">
    <property type="entry name" value="KDO8P_synthase"/>
</dbReference>
<evidence type="ECO:0000256" key="2">
    <source>
        <dbReference type="ARBA" id="ARBA00004756"/>
    </source>
</evidence>
<comment type="catalytic activity">
    <reaction evidence="7 8">
        <text>D-arabinose 5-phosphate + phosphoenolpyruvate + H2O = 3-deoxy-alpha-D-manno-2-octulosonate-8-phosphate + phosphate</text>
        <dbReference type="Rhea" id="RHEA:14053"/>
        <dbReference type="ChEBI" id="CHEBI:15377"/>
        <dbReference type="ChEBI" id="CHEBI:43474"/>
        <dbReference type="ChEBI" id="CHEBI:57693"/>
        <dbReference type="ChEBI" id="CHEBI:58702"/>
        <dbReference type="ChEBI" id="CHEBI:85985"/>
        <dbReference type="EC" id="2.5.1.55"/>
    </reaction>
</comment>
<comment type="caution">
    <text evidence="10">The sequence shown here is derived from an EMBL/GenBank/DDBJ whole genome shotgun (WGS) entry which is preliminary data.</text>
</comment>
<evidence type="ECO:0000256" key="8">
    <source>
        <dbReference type="HAMAP-Rule" id="MF_00056"/>
    </source>
</evidence>
<dbReference type="SUPFAM" id="SSF51569">
    <property type="entry name" value="Aldolase"/>
    <property type="match status" value="1"/>
</dbReference>
<dbReference type="Pfam" id="PF00793">
    <property type="entry name" value="DAHP_synth_1"/>
    <property type="match status" value="1"/>
</dbReference>
<feature type="domain" description="DAHP synthetase I/KDSA" evidence="9">
    <location>
        <begin position="9"/>
        <end position="277"/>
    </location>
</feature>
<protein>
    <recommendedName>
        <fullName evidence="8">2-dehydro-3-deoxyphosphooctonate aldolase</fullName>
        <ecNumber evidence="8">2.5.1.55</ecNumber>
    </recommendedName>
    <alternativeName>
        <fullName evidence="8">3-deoxy-D-manno-octulosonic acid 8-phosphate synthase</fullName>
    </alternativeName>
    <alternativeName>
        <fullName evidence="8">KDO-8-phosphate synthase</fullName>
        <shortName evidence="8">KDO 8-P synthase</shortName>
        <shortName evidence="8">KDOPS</shortName>
    </alternativeName>
    <alternativeName>
        <fullName evidence="8">Phospho-2-dehydro-3-deoxyoctonate aldolase</fullName>
    </alternativeName>
</protein>
<dbReference type="UniPathway" id="UPA00030"/>
<evidence type="ECO:0000256" key="6">
    <source>
        <dbReference type="ARBA" id="ARBA00022679"/>
    </source>
</evidence>
<evidence type="ECO:0000313" key="10">
    <source>
        <dbReference type="EMBL" id="KWZ82685.1"/>
    </source>
</evidence>
<comment type="similarity">
    <text evidence="4 8">Belongs to the KdsA family.</text>
</comment>
<accession>A0A133KT53</accession>
<gene>
    <name evidence="8" type="primary">kdsA</name>
    <name evidence="10" type="ORF">HMPREF3213_01627</name>
</gene>
<proteinExistence type="inferred from homology"/>
<dbReference type="AlphaFoldDB" id="A0A133KT53"/>
<dbReference type="PATRIC" id="fig|1398.22.peg.1636"/>
<dbReference type="HAMAP" id="MF_00056">
    <property type="entry name" value="KDO8P_synth"/>
    <property type="match status" value="1"/>
</dbReference>
<organism evidence="10 11">
    <name type="scientific">Heyndrickxia coagulans</name>
    <name type="common">Weizmannia coagulans</name>
    <dbReference type="NCBI Taxonomy" id="1398"/>
    <lineage>
        <taxon>Bacteria</taxon>
        <taxon>Bacillati</taxon>
        <taxon>Bacillota</taxon>
        <taxon>Bacilli</taxon>
        <taxon>Bacillales</taxon>
        <taxon>Bacillaceae</taxon>
        <taxon>Heyndrickxia</taxon>
    </lineage>
</organism>
<keyword evidence="5 8" id="KW-0963">Cytoplasm</keyword>
<evidence type="ECO:0000256" key="4">
    <source>
        <dbReference type="ARBA" id="ARBA00010499"/>
    </source>
</evidence>
<dbReference type="GO" id="GO:0019294">
    <property type="term" value="P:keto-3-deoxy-D-manno-octulosonic acid biosynthetic process"/>
    <property type="evidence" value="ECO:0007669"/>
    <property type="project" value="UniProtKB-UniRule"/>
</dbReference>
<evidence type="ECO:0000256" key="7">
    <source>
        <dbReference type="ARBA" id="ARBA00049112"/>
    </source>
</evidence>
<dbReference type="InterPro" id="IPR006218">
    <property type="entry name" value="DAHP1/KDSA"/>
</dbReference>
<dbReference type="PANTHER" id="PTHR21057">
    <property type="entry name" value="PHOSPHO-2-DEHYDRO-3-DEOXYHEPTONATE ALDOLASE"/>
    <property type="match status" value="1"/>
</dbReference>
<evidence type="ECO:0000259" key="9">
    <source>
        <dbReference type="Pfam" id="PF00793"/>
    </source>
</evidence>
<reference evidence="11" key="1">
    <citation type="submission" date="2016-01" db="EMBL/GenBank/DDBJ databases">
        <authorList>
            <person name="Mitreva M."/>
            <person name="Pepin K.H."/>
            <person name="Mihindukulasuriya K.A."/>
            <person name="Fulton R."/>
            <person name="Fronick C."/>
            <person name="O'Laughlin M."/>
            <person name="Miner T."/>
            <person name="Herter B."/>
            <person name="Rosa B.A."/>
            <person name="Cordes M."/>
            <person name="Tomlinson C."/>
            <person name="Wollam A."/>
            <person name="Palsikar V.B."/>
            <person name="Mardis E.R."/>
            <person name="Wilson R.K."/>
        </authorList>
    </citation>
    <scope>NUCLEOTIDE SEQUENCE [LARGE SCALE GENOMIC DNA]</scope>
    <source>
        <strain evidence="11">GED7749B</strain>
    </source>
</reference>
<name>A0A133KT53_HEYCO</name>
<dbReference type="EC" id="2.5.1.55" evidence="8"/>
<keyword evidence="8" id="KW-0448">Lipopolysaccharide biosynthesis</keyword>
<evidence type="ECO:0000256" key="5">
    <source>
        <dbReference type="ARBA" id="ARBA00022490"/>
    </source>
</evidence>
<dbReference type="UniPathway" id="UPA00357">
    <property type="reaction ID" value="UER00474"/>
</dbReference>
<dbReference type="NCBIfam" id="NF003543">
    <property type="entry name" value="PRK05198.1"/>
    <property type="match status" value="1"/>
</dbReference>
<evidence type="ECO:0000256" key="3">
    <source>
        <dbReference type="ARBA" id="ARBA00004845"/>
    </source>
</evidence>